<dbReference type="RefSeq" id="WP_413263032.1">
    <property type="nucleotide sequence ID" value="NZ_JBHFNR010000075.1"/>
</dbReference>
<gene>
    <name evidence="2" type="ORF">ACE1CI_10695</name>
</gene>
<name>A0ABV4XNU5_9CYAN</name>
<keyword evidence="1" id="KW-0812">Transmembrane</keyword>
<sequence>MDALMESIDPQVVLLVGAIAVSLLLLRLLLRVLNVGLGTILTIVAIVLVLQYVFGISPKQLWFEISHLPQYFARLIKGFI</sequence>
<reference evidence="2 3" key="1">
    <citation type="submission" date="2024-09" db="EMBL/GenBank/DDBJ databases">
        <title>Floridaenema gen nov. (Aerosakkonemataceae, Aerosakkonematales ord. nov., Cyanobacteria) from benthic tropical and subtropical fresh waters, with the description of four new species.</title>
        <authorList>
            <person name="Moretto J.A."/>
            <person name="Berthold D.E."/>
            <person name="Lefler F.W."/>
            <person name="Huang I.-S."/>
            <person name="Laughinghouse H. IV."/>
        </authorList>
    </citation>
    <scope>NUCLEOTIDE SEQUENCE [LARGE SCALE GENOMIC DNA]</scope>
    <source>
        <strain evidence="2 3">BLCC-F50</strain>
    </source>
</reference>
<comment type="caution">
    <text evidence="2">The sequence shown here is derived from an EMBL/GenBank/DDBJ whole genome shotgun (WGS) entry which is preliminary data.</text>
</comment>
<feature type="transmembrane region" description="Helical" evidence="1">
    <location>
        <begin position="36"/>
        <end position="54"/>
    </location>
</feature>
<keyword evidence="1" id="KW-1133">Transmembrane helix</keyword>
<protein>
    <submittedName>
        <fullName evidence="2">Uncharacterized protein</fullName>
    </submittedName>
</protein>
<dbReference type="EMBL" id="JBHFNR010000075">
    <property type="protein sequence ID" value="MFB2893370.1"/>
    <property type="molecule type" value="Genomic_DNA"/>
</dbReference>
<organism evidence="2 3">
    <name type="scientific">Floridaenema flaviceps BLCC-F50</name>
    <dbReference type="NCBI Taxonomy" id="3153642"/>
    <lineage>
        <taxon>Bacteria</taxon>
        <taxon>Bacillati</taxon>
        <taxon>Cyanobacteriota</taxon>
        <taxon>Cyanophyceae</taxon>
        <taxon>Oscillatoriophycideae</taxon>
        <taxon>Aerosakkonematales</taxon>
        <taxon>Aerosakkonemataceae</taxon>
        <taxon>Floridanema</taxon>
        <taxon>Floridanema flaviceps</taxon>
    </lineage>
</organism>
<dbReference type="Proteomes" id="UP001576784">
    <property type="component" value="Unassembled WGS sequence"/>
</dbReference>
<evidence type="ECO:0000256" key="1">
    <source>
        <dbReference type="SAM" id="Phobius"/>
    </source>
</evidence>
<feature type="transmembrane region" description="Helical" evidence="1">
    <location>
        <begin position="12"/>
        <end position="30"/>
    </location>
</feature>
<evidence type="ECO:0000313" key="2">
    <source>
        <dbReference type="EMBL" id="MFB2893370.1"/>
    </source>
</evidence>
<keyword evidence="3" id="KW-1185">Reference proteome</keyword>
<accession>A0ABV4XNU5</accession>
<keyword evidence="1" id="KW-0472">Membrane</keyword>
<proteinExistence type="predicted"/>
<evidence type="ECO:0000313" key="3">
    <source>
        <dbReference type="Proteomes" id="UP001576784"/>
    </source>
</evidence>